<feature type="domain" description="Mutator-like transposase" evidence="2">
    <location>
        <begin position="133"/>
        <end position="504"/>
    </location>
</feature>
<feature type="compositionally biased region" description="Polar residues" evidence="1">
    <location>
        <begin position="75"/>
        <end position="96"/>
    </location>
</feature>
<evidence type="ECO:0000256" key="1">
    <source>
        <dbReference type="SAM" id="MobiDB-lite"/>
    </source>
</evidence>
<dbReference type="PANTHER" id="PTHR33309:SF3">
    <property type="entry name" value="CCHC-TYPE DOMAIN-CONTAINING PROTEIN"/>
    <property type="match status" value="1"/>
</dbReference>
<protein>
    <submittedName>
        <fullName evidence="3">Aspartyl/glutamyl-tRNA(Asn/Gln) amidotransferase subunit B</fullName>
    </submittedName>
</protein>
<keyword evidence="4" id="KW-1185">Reference proteome</keyword>
<evidence type="ECO:0000259" key="2">
    <source>
        <dbReference type="Pfam" id="PF20700"/>
    </source>
</evidence>
<feature type="compositionally biased region" description="Basic and acidic residues" evidence="1">
    <location>
        <begin position="55"/>
        <end position="64"/>
    </location>
</feature>
<proteinExistence type="predicted"/>
<evidence type="ECO:0000313" key="4">
    <source>
        <dbReference type="Proteomes" id="UP001219518"/>
    </source>
</evidence>
<comment type="caution">
    <text evidence="3">The sequence shown here is derived from an EMBL/GenBank/DDBJ whole genome shotgun (WGS) entry which is preliminary data.</text>
</comment>
<accession>A0AAE1LL49</accession>
<feature type="region of interest" description="Disordered" evidence="1">
    <location>
        <begin position="1"/>
        <end position="96"/>
    </location>
</feature>
<dbReference type="Proteomes" id="UP001219518">
    <property type="component" value="Unassembled WGS sequence"/>
</dbReference>
<dbReference type="PANTHER" id="PTHR33309">
    <property type="entry name" value="KERATIN, ULTRA HIGH-SULFUR MATRIX PROTEIN-LIKE"/>
    <property type="match status" value="1"/>
</dbReference>
<feature type="compositionally biased region" description="Basic and acidic residues" evidence="1">
    <location>
        <begin position="636"/>
        <end position="657"/>
    </location>
</feature>
<name>A0AAE1LL49_9NEOP</name>
<sequence>MKPAGDGAGLKKRAKSKALRERALKAMAAKAATKRKATEPELSPETPKRPRRERRTATRSEKAMEPNPPPRYQDGRQTGLSTSSSVTENITSDKNSNIQLTASQRKIRMFEDLLPLSALQNNDEKNYEPEYLLVSVSELKEMVRNFKCKECDECSLKLVLTEAKGFAQKISVLCSVCEANMCELWSSDRVKDASTRPPFSVNRSMTEAFLGIGLGHGGMTTFSQTMGMNCMSKPSFDDHRKALYQDVKKFKEVVLSESRQLVREAYEMEDDTLKGQAVIDVDVSYDGTWQKKGFTSLYGIGFVIDIKTGLVIDYEILSKYCYACVLSERSLGENSEEFNSWYEEHDSSGLCNRNYTGSSPGMESEGAVRIWSRSEQYGFRYKRMLADGDCKTHARLNEIKPYGQDFIIEKEECLNHISKRLYRNLEEVVRKCKASGITLGGRGEGQLTQNTMVKLSAYYRKAVEQNKDNIQEMKKAIMATIHHCSSTDGKPNHNLCPRGIDSWCFWQKAKASKSKPKSHKEMSTILNGTVFKHILPIYKRLSDDELLSRCQRGGTQNQNECLHSVLWHKVPKEIFVSKPRLEMGVIHAIADFNMGKRVAMFLERETRGDAKPEISLRQAYKSDKARITRSENAPTRFERKERRKKQAEAETQRKNKEGCTYQAGGF</sequence>
<dbReference type="Pfam" id="PF20700">
    <property type="entry name" value="Mutator"/>
    <property type="match status" value="1"/>
</dbReference>
<organism evidence="3 4">
    <name type="scientific">Frankliniella fusca</name>
    <dbReference type="NCBI Taxonomy" id="407009"/>
    <lineage>
        <taxon>Eukaryota</taxon>
        <taxon>Metazoa</taxon>
        <taxon>Ecdysozoa</taxon>
        <taxon>Arthropoda</taxon>
        <taxon>Hexapoda</taxon>
        <taxon>Insecta</taxon>
        <taxon>Pterygota</taxon>
        <taxon>Neoptera</taxon>
        <taxon>Paraneoptera</taxon>
        <taxon>Thysanoptera</taxon>
        <taxon>Terebrantia</taxon>
        <taxon>Thripoidea</taxon>
        <taxon>Thripidae</taxon>
        <taxon>Frankliniella</taxon>
    </lineage>
</organism>
<reference evidence="3" key="2">
    <citation type="journal article" date="2023" name="BMC Genomics">
        <title>Pest status, molecular evolution, and epigenetic factors derived from the genome assembly of Frankliniella fusca, a thysanopteran phytovirus vector.</title>
        <authorList>
            <person name="Catto M.A."/>
            <person name="Labadie P.E."/>
            <person name="Jacobson A.L."/>
            <person name="Kennedy G.G."/>
            <person name="Srinivasan R."/>
            <person name="Hunt B.G."/>
        </authorList>
    </citation>
    <scope>NUCLEOTIDE SEQUENCE</scope>
    <source>
        <strain evidence="3">PL_HMW_Pooled</strain>
    </source>
</reference>
<evidence type="ECO:0000313" key="3">
    <source>
        <dbReference type="EMBL" id="KAK3923748.1"/>
    </source>
</evidence>
<feature type="region of interest" description="Disordered" evidence="1">
    <location>
        <begin position="622"/>
        <end position="666"/>
    </location>
</feature>
<dbReference type="AlphaFoldDB" id="A0AAE1LL49"/>
<dbReference type="EMBL" id="JAHWGI010001149">
    <property type="protein sequence ID" value="KAK3923748.1"/>
    <property type="molecule type" value="Genomic_DNA"/>
</dbReference>
<reference evidence="3" key="1">
    <citation type="submission" date="2021-07" db="EMBL/GenBank/DDBJ databases">
        <authorList>
            <person name="Catto M.A."/>
            <person name="Jacobson A."/>
            <person name="Kennedy G."/>
            <person name="Labadie P."/>
            <person name="Hunt B.G."/>
            <person name="Srinivasan R."/>
        </authorList>
    </citation>
    <scope>NUCLEOTIDE SEQUENCE</scope>
    <source>
        <strain evidence="3">PL_HMW_Pooled</strain>
        <tissue evidence="3">Head</tissue>
    </source>
</reference>
<dbReference type="InterPro" id="IPR049012">
    <property type="entry name" value="Mutator_transp_dom"/>
</dbReference>
<gene>
    <name evidence="3" type="ORF">KUF71_002157</name>
</gene>